<protein>
    <submittedName>
        <fullName evidence="1">Uncharacterized protein</fullName>
    </submittedName>
</protein>
<accession>A0A0A9FT14</accession>
<sequence>MSSFWLAPSREWKLLWLMLGFGRLLERHKQKWATLVLQLTSTMIMSILAQDHRPLLRLQRVDILSVRYCNLQRTLSSLLELVYLNGRTKMPYSQRLRL</sequence>
<dbReference type="AlphaFoldDB" id="A0A0A9FT14"/>
<reference evidence="1" key="1">
    <citation type="submission" date="2014-09" db="EMBL/GenBank/DDBJ databases">
        <authorList>
            <person name="Magalhaes I.L.F."/>
            <person name="Oliveira U."/>
            <person name="Santos F.R."/>
            <person name="Vidigal T.H.D.A."/>
            <person name="Brescovit A.D."/>
            <person name="Santos A.J."/>
        </authorList>
    </citation>
    <scope>NUCLEOTIDE SEQUENCE</scope>
    <source>
        <tissue evidence="1">Shoot tissue taken approximately 20 cm above the soil surface</tissue>
    </source>
</reference>
<name>A0A0A9FT14_ARUDO</name>
<organism evidence="1">
    <name type="scientific">Arundo donax</name>
    <name type="common">Giant reed</name>
    <name type="synonym">Donax arundinaceus</name>
    <dbReference type="NCBI Taxonomy" id="35708"/>
    <lineage>
        <taxon>Eukaryota</taxon>
        <taxon>Viridiplantae</taxon>
        <taxon>Streptophyta</taxon>
        <taxon>Embryophyta</taxon>
        <taxon>Tracheophyta</taxon>
        <taxon>Spermatophyta</taxon>
        <taxon>Magnoliopsida</taxon>
        <taxon>Liliopsida</taxon>
        <taxon>Poales</taxon>
        <taxon>Poaceae</taxon>
        <taxon>PACMAD clade</taxon>
        <taxon>Arundinoideae</taxon>
        <taxon>Arundineae</taxon>
        <taxon>Arundo</taxon>
    </lineage>
</organism>
<proteinExistence type="predicted"/>
<dbReference type="EMBL" id="GBRH01181906">
    <property type="protein sequence ID" value="JAE15990.1"/>
    <property type="molecule type" value="Transcribed_RNA"/>
</dbReference>
<evidence type="ECO:0000313" key="1">
    <source>
        <dbReference type="EMBL" id="JAE15990.1"/>
    </source>
</evidence>
<reference evidence="1" key="2">
    <citation type="journal article" date="2015" name="Data Brief">
        <title>Shoot transcriptome of the giant reed, Arundo donax.</title>
        <authorList>
            <person name="Barrero R.A."/>
            <person name="Guerrero F.D."/>
            <person name="Moolhuijzen P."/>
            <person name="Goolsby J.A."/>
            <person name="Tidwell J."/>
            <person name="Bellgard S.E."/>
            <person name="Bellgard M.I."/>
        </authorList>
    </citation>
    <scope>NUCLEOTIDE SEQUENCE</scope>
    <source>
        <tissue evidence="1">Shoot tissue taken approximately 20 cm above the soil surface</tissue>
    </source>
</reference>